<evidence type="ECO:0000256" key="6">
    <source>
        <dbReference type="HAMAP-Rule" id="MF_00073"/>
    </source>
</evidence>
<gene>
    <name evidence="6 8" type="primary">nusB</name>
    <name evidence="8" type="ORF">H8E41_01615</name>
</gene>
<dbReference type="GO" id="GO:0006353">
    <property type="term" value="P:DNA-templated transcription termination"/>
    <property type="evidence" value="ECO:0007669"/>
    <property type="project" value="UniProtKB-UniRule"/>
</dbReference>
<dbReference type="NCBIfam" id="TIGR01951">
    <property type="entry name" value="nusB"/>
    <property type="match status" value="1"/>
</dbReference>
<dbReference type="InterPro" id="IPR035926">
    <property type="entry name" value="NusB-like_sf"/>
</dbReference>
<dbReference type="Gene3D" id="1.10.940.10">
    <property type="entry name" value="NusB-like"/>
    <property type="match status" value="1"/>
</dbReference>
<keyword evidence="4 6" id="KW-0805">Transcription regulation</keyword>
<proteinExistence type="inferred from homology"/>
<dbReference type="AlphaFoldDB" id="A0A8J6NBC6"/>
<comment type="similarity">
    <text evidence="1 6">Belongs to the NusB family.</text>
</comment>
<dbReference type="GO" id="GO:0005829">
    <property type="term" value="C:cytosol"/>
    <property type="evidence" value="ECO:0007669"/>
    <property type="project" value="TreeGrafter"/>
</dbReference>
<name>A0A8J6NBC6_9BACT</name>
<evidence type="ECO:0000313" key="9">
    <source>
        <dbReference type="Proteomes" id="UP000614424"/>
    </source>
</evidence>
<dbReference type="HAMAP" id="MF_00073">
    <property type="entry name" value="NusB"/>
    <property type="match status" value="1"/>
</dbReference>
<sequence length="144" mass="16412">MSLRRKSRELALQCLYQMDQSGNWDCTVGDMQVHFDVNSKAVAYAQELVSGIHNHLEEVDGVIEKYAKNWRLNRMAVVDRNLLRIATYEFLHKIDIPGSVIIDEAIEIAKRFSTDDATSFINGILDPICRETADRRLNKEGAAE</sequence>
<dbReference type="SUPFAM" id="SSF48013">
    <property type="entry name" value="NusB-like"/>
    <property type="match status" value="1"/>
</dbReference>
<protein>
    <recommendedName>
        <fullName evidence="6">Transcription antitermination protein NusB</fullName>
    </recommendedName>
    <alternativeName>
        <fullName evidence="6">Antitermination factor NusB</fullName>
    </alternativeName>
</protein>
<dbReference type="PANTHER" id="PTHR11078">
    <property type="entry name" value="N UTILIZATION SUBSTANCE PROTEIN B-RELATED"/>
    <property type="match status" value="1"/>
</dbReference>
<dbReference type="PANTHER" id="PTHR11078:SF3">
    <property type="entry name" value="ANTITERMINATION NUSB DOMAIN-CONTAINING PROTEIN"/>
    <property type="match status" value="1"/>
</dbReference>
<dbReference type="GO" id="GO:0003723">
    <property type="term" value="F:RNA binding"/>
    <property type="evidence" value="ECO:0007669"/>
    <property type="project" value="UniProtKB-UniRule"/>
</dbReference>
<dbReference type="Pfam" id="PF01029">
    <property type="entry name" value="NusB"/>
    <property type="match status" value="1"/>
</dbReference>
<dbReference type="EMBL" id="JACNJZ010000040">
    <property type="protein sequence ID" value="MBC8316574.1"/>
    <property type="molecule type" value="Genomic_DNA"/>
</dbReference>
<dbReference type="InterPro" id="IPR006027">
    <property type="entry name" value="NusB_RsmB_TIM44"/>
</dbReference>
<keyword evidence="3 6" id="KW-0694">RNA-binding</keyword>
<evidence type="ECO:0000256" key="3">
    <source>
        <dbReference type="ARBA" id="ARBA00022884"/>
    </source>
</evidence>
<dbReference type="GO" id="GO:0031564">
    <property type="term" value="P:transcription antitermination"/>
    <property type="evidence" value="ECO:0007669"/>
    <property type="project" value="UniProtKB-KW"/>
</dbReference>
<dbReference type="Proteomes" id="UP000614424">
    <property type="component" value="Unassembled WGS sequence"/>
</dbReference>
<feature type="domain" description="NusB/RsmB/TIM44" evidence="7">
    <location>
        <begin position="5"/>
        <end position="128"/>
    </location>
</feature>
<reference evidence="8 9" key="1">
    <citation type="submission" date="2020-08" db="EMBL/GenBank/DDBJ databases">
        <title>Bridging the membrane lipid divide: bacteria of the FCB group superphylum have the potential to synthesize archaeal ether lipids.</title>
        <authorList>
            <person name="Villanueva L."/>
            <person name="Von Meijenfeldt F.A.B."/>
            <person name="Westbye A.B."/>
            <person name="Yadav S."/>
            <person name="Hopmans E.C."/>
            <person name="Dutilh B.E."/>
            <person name="Sinninghe Damste J.S."/>
        </authorList>
    </citation>
    <scope>NUCLEOTIDE SEQUENCE [LARGE SCALE GENOMIC DNA]</scope>
    <source>
        <strain evidence="8">NIOZ-UU47</strain>
    </source>
</reference>
<evidence type="ECO:0000256" key="2">
    <source>
        <dbReference type="ARBA" id="ARBA00022814"/>
    </source>
</evidence>
<evidence type="ECO:0000256" key="5">
    <source>
        <dbReference type="ARBA" id="ARBA00023163"/>
    </source>
</evidence>
<keyword evidence="5 6" id="KW-0804">Transcription</keyword>
<comment type="function">
    <text evidence="6">Involved in transcription antitermination. Required for transcription of ribosomal RNA (rRNA) genes. Binds specifically to the boxA antiterminator sequence of the ribosomal RNA (rrn) operons.</text>
</comment>
<evidence type="ECO:0000259" key="7">
    <source>
        <dbReference type="Pfam" id="PF01029"/>
    </source>
</evidence>
<accession>A0A8J6NBC6</accession>
<evidence type="ECO:0000256" key="4">
    <source>
        <dbReference type="ARBA" id="ARBA00023015"/>
    </source>
</evidence>
<organism evidence="8 9">
    <name type="scientific">Candidatus Desulfobia pelagia</name>
    <dbReference type="NCBI Taxonomy" id="2841692"/>
    <lineage>
        <taxon>Bacteria</taxon>
        <taxon>Pseudomonadati</taxon>
        <taxon>Thermodesulfobacteriota</taxon>
        <taxon>Desulfobulbia</taxon>
        <taxon>Desulfobulbales</taxon>
        <taxon>Desulfobulbaceae</taxon>
        <taxon>Candidatus Desulfobia</taxon>
    </lineage>
</organism>
<dbReference type="InterPro" id="IPR011605">
    <property type="entry name" value="NusB_fam"/>
</dbReference>
<comment type="caution">
    <text evidence="8">The sequence shown here is derived from an EMBL/GenBank/DDBJ whole genome shotgun (WGS) entry which is preliminary data.</text>
</comment>
<evidence type="ECO:0000256" key="1">
    <source>
        <dbReference type="ARBA" id="ARBA00005952"/>
    </source>
</evidence>
<dbReference type="CDD" id="cd00619">
    <property type="entry name" value="Terminator_NusB"/>
    <property type="match status" value="1"/>
</dbReference>
<evidence type="ECO:0000313" key="8">
    <source>
        <dbReference type="EMBL" id="MBC8316574.1"/>
    </source>
</evidence>
<keyword evidence="2 6" id="KW-0889">Transcription antitermination</keyword>